<dbReference type="SUPFAM" id="SSF52540">
    <property type="entry name" value="P-loop containing nucleoside triphosphate hydrolases"/>
    <property type="match status" value="1"/>
</dbReference>
<dbReference type="EMBL" id="MN740893">
    <property type="protein sequence ID" value="QHU16963.1"/>
    <property type="molecule type" value="Genomic_DNA"/>
</dbReference>
<dbReference type="InterPro" id="IPR027417">
    <property type="entry name" value="P-loop_NTPase"/>
</dbReference>
<evidence type="ECO:0000259" key="1">
    <source>
        <dbReference type="Pfam" id="PF00004"/>
    </source>
</evidence>
<dbReference type="InterPro" id="IPR003959">
    <property type="entry name" value="ATPase_AAA_core"/>
</dbReference>
<dbReference type="GO" id="GO:0005524">
    <property type="term" value="F:ATP binding"/>
    <property type="evidence" value="ECO:0007669"/>
    <property type="project" value="InterPro"/>
</dbReference>
<name>A0A6C0KI18_9ZZZZ</name>
<dbReference type="Pfam" id="PF00004">
    <property type="entry name" value="AAA"/>
    <property type="match status" value="1"/>
</dbReference>
<sequence length="531" mass="62813">MIDPLQIIQVSLYTKILNEFSTKLNLNDSTIMWLIFFYFLYQLYSMQMIQEKIKQYINHYFIYNISSLTVQGHRKVYNTGFAGNKQIIHILYSEKFQAITHYLLTHNIKEIYNFKESFKIEFDIYGQEESTDYILMPEYNQKILLCPIHNIYIEISIHEENSTDEKEKSKNHYIIHRYKLFVPEKNKYQVLNDFVSNCVNTYNTDVVDKKTQMVFEYNGTYKDDYDKIKLQYHEYPFKSNKLLDKNIYFEGKEKLIEYVDKFKVNKTEEKSCFEKEYEEAGVTFKASMLLRGPPGCGKSCTIRGILNRTGRHGVVVSWSKLKTCKDFCSLFRNTKINDKKYSISELCFIFEDFDANNSEILKSRVSKPCGRCDDNRLHSMIDKYEKQEPSEEQIKILKEINTLTMFDKKLEDELTLECVLNVLDGIIELHNAMVIFTTNHLENIDPAFTRSGRIDFHQEFKLASIGIIKEMLLKIRCIDCEREEYQIYIEKMVDYVISPADVQNICFKYTNADAIPILNDIVELCIKKQNV</sequence>
<accession>A0A6C0KI18</accession>
<proteinExistence type="predicted"/>
<dbReference type="PANTHER" id="PTHR23070">
    <property type="entry name" value="BCS1 AAA-TYPE ATPASE"/>
    <property type="match status" value="1"/>
</dbReference>
<feature type="domain" description="ATPase AAA-type core" evidence="1">
    <location>
        <begin position="288"/>
        <end position="461"/>
    </location>
</feature>
<reference evidence="2" key="1">
    <citation type="journal article" date="2020" name="Nature">
        <title>Giant virus diversity and host interactions through global metagenomics.</title>
        <authorList>
            <person name="Schulz F."/>
            <person name="Roux S."/>
            <person name="Paez-Espino D."/>
            <person name="Jungbluth S."/>
            <person name="Walsh D.A."/>
            <person name="Denef V.J."/>
            <person name="McMahon K.D."/>
            <person name="Konstantinidis K.T."/>
            <person name="Eloe-Fadrosh E.A."/>
            <person name="Kyrpides N.C."/>
            <person name="Woyke T."/>
        </authorList>
    </citation>
    <scope>NUCLEOTIDE SEQUENCE</scope>
    <source>
        <strain evidence="2">GVMAG-S-3300012000-53</strain>
    </source>
</reference>
<dbReference type="GO" id="GO:0016887">
    <property type="term" value="F:ATP hydrolysis activity"/>
    <property type="evidence" value="ECO:0007669"/>
    <property type="project" value="InterPro"/>
</dbReference>
<dbReference type="Gene3D" id="3.40.50.300">
    <property type="entry name" value="P-loop containing nucleotide triphosphate hydrolases"/>
    <property type="match status" value="1"/>
</dbReference>
<dbReference type="AlphaFoldDB" id="A0A6C0KI18"/>
<evidence type="ECO:0000313" key="2">
    <source>
        <dbReference type="EMBL" id="QHU16963.1"/>
    </source>
</evidence>
<dbReference type="InterPro" id="IPR050747">
    <property type="entry name" value="Mitochondrial_chaperone_BCS1"/>
</dbReference>
<protein>
    <recommendedName>
        <fullName evidence="1">ATPase AAA-type core domain-containing protein</fullName>
    </recommendedName>
</protein>
<organism evidence="2">
    <name type="scientific">viral metagenome</name>
    <dbReference type="NCBI Taxonomy" id="1070528"/>
    <lineage>
        <taxon>unclassified sequences</taxon>
        <taxon>metagenomes</taxon>
        <taxon>organismal metagenomes</taxon>
    </lineage>
</organism>